<dbReference type="PROSITE" id="PS50109">
    <property type="entry name" value="HIS_KIN"/>
    <property type="match status" value="1"/>
</dbReference>
<dbReference type="InterPro" id="IPR011006">
    <property type="entry name" value="CheY-like_superfamily"/>
</dbReference>
<dbReference type="SUPFAM" id="SSF55874">
    <property type="entry name" value="ATPase domain of HSP90 chaperone/DNA topoisomerase II/histidine kinase"/>
    <property type="match status" value="1"/>
</dbReference>
<evidence type="ECO:0000256" key="6">
    <source>
        <dbReference type="SAM" id="Phobius"/>
    </source>
</evidence>
<evidence type="ECO:0000256" key="2">
    <source>
        <dbReference type="ARBA" id="ARBA00012438"/>
    </source>
</evidence>
<dbReference type="PRINTS" id="PR00344">
    <property type="entry name" value="BCTRLSENSOR"/>
</dbReference>
<dbReference type="SMART" id="SM00388">
    <property type="entry name" value="HisKA"/>
    <property type="match status" value="1"/>
</dbReference>
<evidence type="ECO:0000259" key="8">
    <source>
        <dbReference type="PROSITE" id="PS50110"/>
    </source>
</evidence>
<dbReference type="InterPro" id="IPR001789">
    <property type="entry name" value="Sig_transdc_resp-reg_receiver"/>
</dbReference>
<dbReference type="InterPro" id="IPR004358">
    <property type="entry name" value="Sig_transdc_His_kin-like_C"/>
</dbReference>
<dbReference type="AlphaFoldDB" id="A0A258DD28"/>
<evidence type="ECO:0000313" key="10">
    <source>
        <dbReference type="Proteomes" id="UP000215616"/>
    </source>
</evidence>
<dbReference type="Gene3D" id="3.40.50.2300">
    <property type="match status" value="1"/>
</dbReference>
<dbReference type="CDD" id="cd17546">
    <property type="entry name" value="REC_hyHK_CKI1_RcsC-like"/>
    <property type="match status" value="1"/>
</dbReference>
<keyword evidence="6" id="KW-0472">Membrane</keyword>
<evidence type="ECO:0000313" key="9">
    <source>
        <dbReference type="EMBL" id="OYX05669.1"/>
    </source>
</evidence>
<feature type="transmembrane region" description="Helical" evidence="6">
    <location>
        <begin position="132"/>
        <end position="151"/>
    </location>
</feature>
<dbReference type="SMART" id="SM00387">
    <property type="entry name" value="HATPase_c"/>
    <property type="match status" value="1"/>
</dbReference>
<dbReference type="PANTHER" id="PTHR45339:SF1">
    <property type="entry name" value="HYBRID SIGNAL TRANSDUCTION HISTIDINE KINASE J"/>
    <property type="match status" value="1"/>
</dbReference>
<keyword evidence="9" id="KW-0418">Kinase</keyword>
<keyword evidence="4" id="KW-0902">Two-component regulatory system</keyword>
<sequence length="588" mass="62482">MSASTKDTDVARAVASRRANTYLRLGATLAISVALDLFVGMRWIWIWAALYTAIQLLETWLAIRVIKQERSDNGRWSRLSVMVLPFLTSAAFGSLAIPMFASEARFAPTLGGMLLAGALMNVVIVNGSLRSATIAAAAPHIIYLLIIPFVARQANPDAPLANALWFGALLLIAAVAVASRTLRAALKAEADAKVEAERRRHEAEEAVAAKSAFVAMISHELRTPISAILAGAARLHSEVPEASSKVHAQLIADAGGLMRTLLNDLLDFSRLEAGRMSVEKAPFNLRQSLSDTLRLWRPELAREGLKLRVIGASTIPQWVIGDAMRLKQVLNNLLSNAAKFTARGGVSVTLATETVGDQVSLLIEVVDTGPGIPEEALPRLFTPFDQLNASVVRQHGGSGLGLAISRELARLMGGDLVAANGRSQGACFRLSVLLEATEAPDVPADGPSIGGLRVLVVDDHVVNRRAIELILQTFGVEATLAESGEEALELLRSEVFDAILMDVYMPGMDGRETTRALRAGAGPNRDAPVIAVTASATIKDWEACTAAGMNAHVAKPIDPMELFSALAQVMAARSDVGPIGSEVVASSA</sequence>
<dbReference type="Gene3D" id="3.30.565.10">
    <property type="entry name" value="Histidine kinase-like ATPase, C-terminal domain"/>
    <property type="match status" value="1"/>
</dbReference>
<evidence type="ECO:0000256" key="1">
    <source>
        <dbReference type="ARBA" id="ARBA00000085"/>
    </source>
</evidence>
<dbReference type="FunFam" id="3.30.565.10:FF:000010">
    <property type="entry name" value="Sensor histidine kinase RcsC"/>
    <property type="match status" value="1"/>
</dbReference>
<dbReference type="Pfam" id="PF02518">
    <property type="entry name" value="HATPase_c"/>
    <property type="match status" value="1"/>
</dbReference>
<dbReference type="InterPro" id="IPR003594">
    <property type="entry name" value="HATPase_dom"/>
</dbReference>
<dbReference type="CDD" id="cd16922">
    <property type="entry name" value="HATPase_EvgS-ArcB-TorS-like"/>
    <property type="match status" value="1"/>
</dbReference>
<name>A0A258DD28_CAUVI</name>
<keyword evidence="6" id="KW-1133">Transmembrane helix</keyword>
<feature type="transmembrane region" description="Helical" evidence="6">
    <location>
        <begin position="45"/>
        <end position="66"/>
    </location>
</feature>
<feature type="transmembrane region" description="Helical" evidence="6">
    <location>
        <begin position="163"/>
        <end position="182"/>
    </location>
</feature>
<dbReference type="EMBL" id="NCDQ01000026">
    <property type="protein sequence ID" value="OYX05669.1"/>
    <property type="molecule type" value="Genomic_DNA"/>
</dbReference>
<dbReference type="SUPFAM" id="SSF52172">
    <property type="entry name" value="CheY-like"/>
    <property type="match status" value="1"/>
</dbReference>
<dbReference type="InterPro" id="IPR003661">
    <property type="entry name" value="HisK_dim/P_dom"/>
</dbReference>
<feature type="modified residue" description="4-aspartylphosphate" evidence="5">
    <location>
        <position position="502"/>
    </location>
</feature>
<gene>
    <name evidence="9" type="ORF">B7Z12_02865</name>
</gene>
<dbReference type="PANTHER" id="PTHR45339">
    <property type="entry name" value="HYBRID SIGNAL TRANSDUCTION HISTIDINE KINASE J"/>
    <property type="match status" value="1"/>
</dbReference>
<feature type="transmembrane region" description="Helical" evidence="6">
    <location>
        <begin position="78"/>
        <end position="100"/>
    </location>
</feature>
<dbReference type="InterPro" id="IPR036890">
    <property type="entry name" value="HATPase_C_sf"/>
</dbReference>
<evidence type="ECO:0000256" key="4">
    <source>
        <dbReference type="ARBA" id="ARBA00023012"/>
    </source>
</evidence>
<organism evidence="9 10">
    <name type="scientific">Caulobacter vibrioides</name>
    <name type="common">Caulobacter crescentus</name>
    <dbReference type="NCBI Taxonomy" id="155892"/>
    <lineage>
        <taxon>Bacteria</taxon>
        <taxon>Pseudomonadati</taxon>
        <taxon>Pseudomonadota</taxon>
        <taxon>Alphaproteobacteria</taxon>
        <taxon>Caulobacterales</taxon>
        <taxon>Caulobacteraceae</taxon>
        <taxon>Caulobacter</taxon>
    </lineage>
</organism>
<keyword evidence="3 5" id="KW-0597">Phosphoprotein</keyword>
<dbReference type="Pfam" id="PF00072">
    <property type="entry name" value="Response_reg"/>
    <property type="match status" value="1"/>
</dbReference>
<dbReference type="Proteomes" id="UP000215616">
    <property type="component" value="Unassembled WGS sequence"/>
</dbReference>
<feature type="transmembrane region" description="Helical" evidence="6">
    <location>
        <begin position="106"/>
        <end position="125"/>
    </location>
</feature>
<dbReference type="Gene3D" id="1.10.287.130">
    <property type="match status" value="1"/>
</dbReference>
<evidence type="ECO:0000256" key="5">
    <source>
        <dbReference type="PROSITE-ProRule" id="PRU00169"/>
    </source>
</evidence>
<keyword evidence="6" id="KW-0812">Transmembrane</keyword>
<feature type="transmembrane region" description="Helical" evidence="6">
    <location>
        <begin position="21"/>
        <end position="39"/>
    </location>
</feature>
<dbReference type="GO" id="GO:0000155">
    <property type="term" value="F:phosphorelay sensor kinase activity"/>
    <property type="evidence" value="ECO:0007669"/>
    <property type="project" value="InterPro"/>
</dbReference>
<feature type="domain" description="Response regulatory" evidence="8">
    <location>
        <begin position="453"/>
        <end position="570"/>
    </location>
</feature>
<proteinExistence type="predicted"/>
<comment type="catalytic activity">
    <reaction evidence="1">
        <text>ATP + protein L-histidine = ADP + protein N-phospho-L-histidine.</text>
        <dbReference type="EC" id="2.7.13.3"/>
    </reaction>
</comment>
<evidence type="ECO:0000256" key="3">
    <source>
        <dbReference type="ARBA" id="ARBA00022553"/>
    </source>
</evidence>
<dbReference type="InterPro" id="IPR036097">
    <property type="entry name" value="HisK_dim/P_sf"/>
</dbReference>
<dbReference type="CDD" id="cd00082">
    <property type="entry name" value="HisKA"/>
    <property type="match status" value="1"/>
</dbReference>
<reference evidence="9 10" key="1">
    <citation type="submission" date="2017-03" db="EMBL/GenBank/DDBJ databases">
        <title>Lifting the veil on microbial sulfur biogeochemistry in mining wastewaters.</title>
        <authorList>
            <person name="Kantor R.S."/>
            <person name="Colenbrander Nelson T."/>
            <person name="Marshall S."/>
            <person name="Bennett D."/>
            <person name="Apte S."/>
            <person name="Camacho D."/>
            <person name="Thomas B.C."/>
            <person name="Warren L.A."/>
            <person name="Banfield J.F."/>
        </authorList>
    </citation>
    <scope>NUCLEOTIDE SEQUENCE [LARGE SCALE GENOMIC DNA]</scope>
    <source>
        <strain evidence="9">32-67-7</strain>
    </source>
</reference>
<feature type="domain" description="Histidine kinase" evidence="7">
    <location>
        <begin position="216"/>
        <end position="436"/>
    </location>
</feature>
<evidence type="ECO:0000259" key="7">
    <source>
        <dbReference type="PROSITE" id="PS50109"/>
    </source>
</evidence>
<dbReference type="SMART" id="SM00448">
    <property type="entry name" value="REC"/>
    <property type="match status" value="1"/>
</dbReference>
<dbReference type="PROSITE" id="PS50110">
    <property type="entry name" value="RESPONSE_REGULATORY"/>
    <property type="match status" value="1"/>
</dbReference>
<dbReference type="EC" id="2.7.13.3" evidence="2"/>
<dbReference type="InterPro" id="IPR005467">
    <property type="entry name" value="His_kinase_dom"/>
</dbReference>
<comment type="caution">
    <text evidence="9">The sequence shown here is derived from an EMBL/GenBank/DDBJ whole genome shotgun (WGS) entry which is preliminary data.</text>
</comment>
<dbReference type="Pfam" id="PF00512">
    <property type="entry name" value="HisKA"/>
    <property type="match status" value="1"/>
</dbReference>
<dbReference type="SUPFAM" id="SSF47384">
    <property type="entry name" value="Homodimeric domain of signal transducing histidine kinase"/>
    <property type="match status" value="1"/>
</dbReference>
<keyword evidence="9" id="KW-0808">Transferase</keyword>
<protein>
    <recommendedName>
        <fullName evidence="2">histidine kinase</fullName>
        <ecNumber evidence="2">2.7.13.3</ecNumber>
    </recommendedName>
</protein>
<accession>A0A258DD28</accession>